<proteinExistence type="predicted"/>
<reference evidence="2" key="1">
    <citation type="submission" date="2014-09" db="EMBL/GenBank/DDBJ databases">
        <authorList>
            <person name="Magalhaes I.L.F."/>
            <person name="Oliveira U."/>
            <person name="Santos F.R."/>
            <person name="Vidigal T.H.D.A."/>
            <person name="Brescovit A.D."/>
            <person name="Santos A.J."/>
        </authorList>
    </citation>
    <scope>NUCLEOTIDE SEQUENCE</scope>
    <source>
        <tissue evidence="2">Shoot tissue taken approximately 20 cm above the soil surface</tissue>
    </source>
</reference>
<accession>A0A0A9DT58</accession>
<feature type="region of interest" description="Disordered" evidence="1">
    <location>
        <begin position="1"/>
        <end position="27"/>
    </location>
</feature>
<dbReference type="AlphaFoldDB" id="A0A0A9DT58"/>
<name>A0A0A9DT58_ARUDO</name>
<feature type="compositionally biased region" description="Polar residues" evidence="1">
    <location>
        <begin position="7"/>
        <end position="18"/>
    </location>
</feature>
<protein>
    <submittedName>
        <fullName evidence="2">ATP synthase gamma chain</fullName>
    </submittedName>
</protein>
<evidence type="ECO:0000313" key="2">
    <source>
        <dbReference type="EMBL" id="JAD91744.1"/>
    </source>
</evidence>
<reference evidence="2" key="2">
    <citation type="journal article" date="2015" name="Data Brief">
        <title>Shoot transcriptome of the giant reed, Arundo donax.</title>
        <authorList>
            <person name="Barrero R.A."/>
            <person name="Guerrero F.D."/>
            <person name="Moolhuijzen P."/>
            <person name="Goolsby J.A."/>
            <person name="Tidwell J."/>
            <person name="Bellgard S.E."/>
            <person name="Bellgard M.I."/>
        </authorList>
    </citation>
    <scope>NUCLEOTIDE SEQUENCE</scope>
    <source>
        <tissue evidence="2">Shoot tissue taken approximately 20 cm above the soil surface</tissue>
    </source>
</reference>
<sequence>MACESFTVGTPATSSCRSSGMKGRRTK</sequence>
<evidence type="ECO:0000256" key="1">
    <source>
        <dbReference type="SAM" id="MobiDB-lite"/>
    </source>
</evidence>
<dbReference type="EMBL" id="GBRH01206151">
    <property type="protein sequence ID" value="JAD91744.1"/>
    <property type="molecule type" value="Transcribed_RNA"/>
</dbReference>
<organism evidence="2">
    <name type="scientific">Arundo donax</name>
    <name type="common">Giant reed</name>
    <name type="synonym">Donax arundinaceus</name>
    <dbReference type="NCBI Taxonomy" id="35708"/>
    <lineage>
        <taxon>Eukaryota</taxon>
        <taxon>Viridiplantae</taxon>
        <taxon>Streptophyta</taxon>
        <taxon>Embryophyta</taxon>
        <taxon>Tracheophyta</taxon>
        <taxon>Spermatophyta</taxon>
        <taxon>Magnoliopsida</taxon>
        <taxon>Liliopsida</taxon>
        <taxon>Poales</taxon>
        <taxon>Poaceae</taxon>
        <taxon>PACMAD clade</taxon>
        <taxon>Arundinoideae</taxon>
        <taxon>Arundineae</taxon>
        <taxon>Arundo</taxon>
    </lineage>
</organism>